<evidence type="ECO:0000313" key="2">
    <source>
        <dbReference type="Proteomes" id="UP001157946"/>
    </source>
</evidence>
<dbReference type="RefSeq" id="WP_102991950.1">
    <property type="nucleotide sequence ID" value="NZ_FXTU01000001.1"/>
</dbReference>
<evidence type="ECO:0000313" key="1">
    <source>
        <dbReference type="EMBL" id="SMP05584.1"/>
    </source>
</evidence>
<accession>A0AA45WK33</accession>
<protein>
    <recommendedName>
        <fullName evidence="3">DNA alkylation repair protein</fullName>
    </recommendedName>
</protein>
<dbReference type="AlphaFoldDB" id="A0AA45WK33"/>
<name>A0AA45WK33_9BACL</name>
<gene>
    <name evidence="1" type="ORF">SAMN06265361_101634</name>
</gene>
<proteinExistence type="predicted"/>
<evidence type="ECO:0008006" key="3">
    <source>
        <dbReference type="Google" id="ProtNLM"/>
    </source>
</evidence>
<keyword evidence="2" id="KW-1185">Reference proteome</keyword>
<dbReference type="Proteomes" id="UP001157946">
    <property type="component" value="Unassembled WGS sequence"/>
</dbReference>
<dbReference type="EMBL" id="FXTU01000001">
    <property type="protein sequence ID" value="SMP05584.1"/>
    <property type="molecule type" value="Genomic_DNA"/>
</dbReference>
<reference evidence="1" key="1">
    <citation type="submission" date="2017-05" db="EMBL/GenBank/DDBJ databases">
        <authorList>
            <person name="Varghese N."/>
            <person name="Submissions S."/>
        </authorList>
    </citation>
    <scope>NUCLEOTIDE SEQUENCE</scope>
    <source>
        <strain evidence="1">DSM 45262</strain>
    </source>
</reference>
<comment type="caution">
    <text evidence="1">The sequence shown here is derived from an EMBL/GenBank/DDBJ whole genome shotgun (WGS) entry which is preliminary data.</text>
</comment>
<organism evidence="1 2">
    <name type="scientific">Laceyella tengchongensis</name>
    <dbReference type="NCBI Taxonomy" id="574699"/>
    <lineage>
        <taxon>Bacteria</taxon>
        <taxon>Bacillati</taxon>
        <taxon>Bacillota</taxon>
        <taxon>Bacilli</taxon>
        <taxon>Bacillales</taxon>
        <taxon>Thermoactinomycetaceae</taxon>
        <taxon>Laceyella</taxon>
    </lineage>
</organism>
<sequence length="80" mass="9162">MSYPYLCPVCGTNRSRFNIIEQIPFAVKKDARSGIITERVPEGDPLHHHYRGDEYRVQCGICGVIENEQVFIKSAQRNPL</sequence>